<keyword evidence="11" id="KW-1185">Reference proteome</keyword>
<evidence type="ECO:0000313" key="10">
    <source>
        <dbReference type="EMBL" id="KNC53328.1"/>
    </source>
</evidence>
<comment type="similarity">
    <text evidence="7">Belongs to the YOS1 family.</text>
</comment>
<keyword evidence="5 8" id="KW-1133">Transmembrane helix</keyword>
<organism evidence="10 11">
    <name type="scientific">Thecamonas trahens ATCC 50062</name>
    <dbReference type="NCBI Taxonomy" id="461836"/>
    <lineage>
        <taxon>Eukaryota</taxon>
        <taxon>Apusozoa</taxon>
        <taxon>Apusomonadida</taxon>
        <taxon>Apusomonadidae</taxon>
        <taxon>Thecamonas</taxon>
    </lineage>
</organism>
<evidence type="ECO:0000256" key="4">
    <source>
        <dbReference type="ARBA" id="ARBA00022927"/>
    </source>
</evidence>
<dbReference type="GO" id="GO:0000139">
    <property type="term" value="C:Golgi membrane"/>
    <property type="evidence" value="ECO:0007669"/>
    <property type="project" value="TreeGrafter"/>
</dbReference>
<evidence type="ECO:0008006" key="12">
    <source>
        <dbReference type="Google" id="ProtNLM"/>
    </source>
</evidence>
<dbReference type="PANTHER" id="PTHR15858:SF0">
    <property type="entry name" value="IMMEDIATE EARLY RESPONSE 3-INTERACTING PROTEIN 1"/>
    <property type="match status" value="1"/>
</dbReference>
<evidence type="ECO:0000256" key="6">
    <source>
        <dbReference type="ARBA" id="ARBA00023136"/>
    </source>
</evidence>
<dbReference type="GO" id="GO:0005789">
    <property type="term" value="C:endoplasmic reticulum membrane"/>
    <property type="evidence" value="ECO:0007669"/>
    <property type="project" value="TreeGrafter"/>
</dbReference>
<protein>
    <recommendedName>
        <fullName evidence="12">Yos1-like protein</fullName>
    </recommendedName>
</protein>
<dbReference type="eggNOG" id="KOG4779">
    <property type="taxonomic scope" value="Eukaryota"/>
</dbReference>
<dbReference type="GeneID" id="25567425"/>
<proteinExistence type="inferred from homology"/>
<keyword evidence="6 8" id="KW-0472">Membrane</keyword>
<gene>
    <name evidence="10" type="ORF">AMSG_08825</name>
</gene>
<keyword evidence="9" id="KW-0732">Signal</keyword>
<dbReference type="AlphaFoldDB" id="A0A0L0DPH8"/>
<comment type="subcellular location">
    <subcellularLocation>
        <location evidence="1">Membrane</location>
    </subcellularLocation>
</comment>
<evidence type="ECO:0000256" key="7">
    <source>
        <dbReference type="ARBA" id="ARBA00024203"/>
    </source>
</evidence>
<dbReference type="EMBL" id="GL349480">
    <property type="protein sequence ID" value="KNC53328.1"/>
    <property type="molecule type" value="Genomic_DNA"/>
</dbReference>
<sequence length="78" mass="8603">MGFSLGSLLYASLLLVNALAILHEERFLQRIGWGVTHNADPSVKDQISNLLKSVRMLLRIPLIVVNIIVMAYAMILGA</sequence>
<evidence type="ECO:0000256" key="3">
    <source>
        <dbReference type="ARBA" id="ARBA00022692"/>
    </source>
</evidence>
<keyword evidence="4" id="KW-0653">Protein transport</keyword>
<feature type="chain" id="PRO_5005537712" description="Yos1-like protein" evidence="9">
    <location>
        <begin position="21"/>
        <end position="78"/>
    </location>
</feature>
<keyword evidence="3 8" id="KW-0812">Transmembrane</keyword>
<dbReference type="OrthoDB" id="15356at2759"/>
<feature type="transmembrane region" description="Helical" evidence="8">
    <location>
        <begin position="56"/>
        <end position="76"/>
    </location>
</feature>
<evidence type="ECO:0000256" key="8">
    <source>
        <dbReference type="SAM" id="Phobius"/>
    </source>
</evidence>
<dbReference type="OMA" id="VQTVMRM"/>
<evidence type="ECO:0000256" key="9">
    <source>
        <dbReference type="SAM" id="SignalP"/>
    </source>
</evidence>
<dbReference type="GO" id="GO:0030134">
    <property type="term" value="C:COPII-coated ER to Golgi transport vesicle"/>
    <property type="evidence" value="ECO:0007669"/>
    <property type="project" value="TreeGrafter"/>
</dbReference>
<dbReference type="InterPro" id="IPR013880">
    <property type="entry name" value="Yos1"/>
</dbReference>
<dbReference type="GO" id="GO:0015031">
    <property type="term" value="P:protein transport"/>
    <property type="evidence" value="ECO:0007669"/>
    <property type="project" value="UniProtKB-KW"/>
</dbReference>
<dbReference type="GO" id="GO:0006888">
    <property type="term" value="P:endoplasmic reticulum to Golgi vesicle-mediated transport"/>
    <property type="evidence" value="ECO:0007669"/>
    <property type="project" value="TreeGrafter"/>
</dbReference>
<keyword evidence="2" id="KW-0813">Transport</keyword>
<evidence type="ECO:0000256" key="2">
    <source>
        <dbReference type="ARBA" id="ARBA00022448"/>
    </source>
</evidence>
<dbReference type="STRING" id="461836.A0A0L0DPH8"/>
<feature type="signal peptide" evidence="9">
    <location>
        <begin position="1"/>
        <end position="20"/>
    </location>
</feature>
<accession>A0A0L0DPH8</accession>
<evidence type="ECO:0000256" key="5">
    <source>
        <dbReference type="ARBA" id="ARBA00022989"/>
    </source>
</evidence>
<dbReference type="Proteomes" id="UP000054408">
    <property type="component" value="Unassembled WGS sequence"/>
</dbReference>
<evidence type="ECO:0000313" key="11">
    <source>
        <dbReference type="Proteomes" id="UP000054408"/>
    </source>
</evidence>
<evidence type="ECO:0000256" key="1">
    <source>
        <dbReference type="ARBA" id="ARBA00004370"/>
    </source>
</evidence>
<dbReference type="RefSeq" id="XP_013754584.1">
    <property type="nucleotide sequence ID" value="XM_013899130.1"/>
</dbReference>
<dbReference type="PANTHER" id="PTHR15858">
    <property type="entry name" value="IMMEDIATE EARLY RESPONSE 3-INTERACTING PROTEIN 1"/>
    <property type="match status" value="1"/>
</dbReference>
<reference evidence="10 11" key="1">
    <citation type="submission" date="2010-05" db="EMBL/GenBank/DDBJ databases">
        <title>The Genome Sequence of Thecamonas trahens ATCC 50062.</title>
        <authorList>
            <consortium name="The Broad Institute Genome Sequencing Platform"/>
            <person name="Russ C."/>
            <person name="Cuomo C."/>
            <person name="Shea T."/>
            <person name="Young S.K."/>
            <person name="Zeng Q."/>
            <person name="Koehrsen M."/>
            <person name="Haas B."/>
            <person name="Borodovsky M."/>
            <person name="Guigo R."/>
            <person name="Alvarado L."/>
            <person name="Berlin A."/>
            <person name="Bochicchio J."/>
            <person name="Borenstein D."/>
            <person name="Chapman S."/>
            <person name="Chen Z."/>
            <person name="Freedman E."/>
            <person name="Gellesch M."/>
            <person name="Goldberg J."/>
            <person name="Griggs A."/>
            <person name="Gujja S."/>
            <person name="Heilman E."/>
            <person name="Heiman D."/>
            <person name="Hepburn T."/>
            <person name="Howarth C."/>
            <person name="Jen D."/>
            <person name="Larson L."/>
            <person name="Mehta T."/>
            <person name="Park D."/>
            <person name="Pearson M."/>
            <person name="Roberts A."/>
            <person name="Saif S."/>
            <person name="Shenoy N."/>
            <person name="Sisk P."/>
            <person name="Stolte C."/>
            <person name="Sykes S."/>
            <person name="Thomson T."/>
            <person name="Walk T."/>
            <person name="White J."/>
            <person name="Yandava C."/>
            <person name="Burger G."/>
            <person name="Gray M.W."/>
            <person name="Holland P.W.H."/>
            <person name="King N."/>
            <person name="Lang F.B.F."/>
            <person name="Roger A.J."/>
            <person name="Ruiz-Trillo I."/>
            <person name="Lander E."/>
            <person name="Nusbaum C."/>
        </authorList>
    </citation>
    <scope>NUCLEOTIDE SEQUENCE [LARGE SCALE GENOMIC DNA]</scope>
    <source>
        <strain evidence="10 11">ATCC 50062</strain>
    </source>
</reference>
<dbReference type="Pfam" id="PF08571">
    <property type="entry name" value="Yos1"/>
    <property type="match status" value="1"/>
</dbReference>
<name>A0A0L0DPH8_THETB</name>